<evidence type="ECO:0000256" key="4">
    <source>
        <dbReference type="ARBA" id="ARBA00022691"/>
    </source>
</evidence>
<dbReference type="PROSITE" id="PS51585">
    <property type="entry name" value="SAM_MT_TPMT"/>
    <property type="match status" value="1"/>
</dbReference>
<evidence type="ECO:0000256" key="3">
    <source>
        <dbReference type="ARBA" id="ARBA00022679"/>
    </source>
</evidence>
<evidence type="ECO:0000313" key="6">
    <source>
        <dbReference type="EMBL" id="TKW55238.1"/>
    </source>
</evidence>
<keyword evidence="3 6" id="KW-0808">Transferase</keyword>
<dbReference type="Gene3D" id="3.40.50.150">
    <property type="entry name" value="Vaccinia Virus protein VP39"/>
    <property type="match status" value="1"/>
</dbReference>
<dbReference type="STRING" id="1306861.A0A4U6XH47"/>
<dbReference type="SUPFAM" id="SSF53335">
    <property type="entry name" value="S-adenosyl-L-methionine-dependent methyltransferases"/>
    <property type="match status" value="1"/>
</dbReference>
<keyword evidence="4" id="KW-0949">S-adenosyl-L-methionine</keyword>
<comment type="caution">
    <text evidence="6">The sequence shown here is derived from an EMBL/GenBank/DDBJ whole genome shotgun (WGS) entry which is preliminary data.</text>
</comment>
<keyword evidence="1" id="KW-0597">Phosphoprotein</keyword>
<dbReference type="PANTHER" id="PTHR32183:SF11">
    <property type="entry name" value="THIOL METHYLTRANSFERASE 2-RELATED"/>
    <property type="match status" value="1"/>
</dbReference>
<keyword evidence="7" id="KW-1185">Reference proteome</keyword>
<dbReference type="Proteomes" id="UP000310108">
    <property type="component" value="Unassembled WGS sequence"/>
</dbReference>
<dbReference type="PANTHER" id="PTHR32183">
    <property type="match status" value="1"/>
</dbReference>
<accession>A0A4U6XH47</accession>
<evidence type="ECO:0000256" key="2">
    <source>
        <dbReference type="ARBA" id="ARBA00022603"/>
    </source>
</evidence>
<feature type="region of interest" description="Disordered" evidence="5">
    <location>
        <begin position="53"/>
        <end position="74"/>
    </location>
</feature>
<dbReference type="AlphaFoldDB" id="A0A4U6XH47"/>
<dbReference type="InterPro" id="IPR029063">
    <property type="entry name" value="SAM-dependent_MTases_sf"/>
</dbReference>
<gene>
    <name evidence="6" type="primary">HOL3</name>
    <name evidence="6" type="ORF">CTA1_3308</name>
</gene>
<dbReference type="GO" id="GO:0008757">
    <property type="term" value="F:S-adenosylmethionine-dependent methyltransferase activity"/>
    <property type="evidence" value="ECO:0007669"/>
    <property type="project" value="InterPro"/>
</dbReference>
<evidence type="ECO:0000256" key="1">
    <source>
        <dbReference type="ARBA" id="ARBA00022553"/>
    </source>
</evidence>
<name>A0A4U6XH47_9PEZI</name>
<sequence>MATESNKLSTTFADIPLSDHGPKWSAFWEEKYTPWDRGGPSLALLDILMTRSDLVPPPPSPAEQKQSGRGKPTALVPGCGKGHDALLLACLGYDVLALDFSTAAIAEAKENEKAIAAKLEAATDAPGEEGLEAHAIRHPSGAAPGCVTWLSGDFFSDSWLEEWNRDKAFDLIFDYTFLCALPPTARSSWATRVATLLSPRGRLVCLEFPSGKPLSQPGPPWGLTPEIYLALLSRPGEPLEFSSSRRAGDAADVVVVPPFREDGLRRLELVKPPRTHAAGMNEDGTVRDWIHVWSH</sequence>
<dbReference type="OrthoDB" id="276151at2759"/>
<dbReference type="EMBL" id="PJEX01000106">
    <property type="protein sequence ID" value="TKW55238.1"/>
    <property type="molecule type" value="Genomic_DNA"/>
</dbReference>
<reference evidence="6 7" key="1">
    <citation type="journal article" date="2019" name="PLoS ONE">
        <title>Comparative genome analysis indicates high evolutionary potential of pathogenicity genes in Colletotrichum tanaceti.</title>
        <authorList>
            <person name="Lelwala R.V."/>
            <person name="Korhonen P.K."/>
            <person name="Young N.D."/>
            <person name="Scott J.B."/>
            <person name="Ades P.A."/>
            <person name="Gasser R.B."/>
            <person name="Taylor P.W.J."/>
        </authorList>
    </citation>
    <scope>NUCLEOTIDE SEQUENCE [LARGE SCALE GENOMIC DNA]</scope>
    <source>
        <strain evidence="6">BRIP57314</strain>
    </source>
</reference>
<dbReference type="InterPro" id="IPR008854">
    <property type="entry name" value="TPMT"/>
</dbReference>
<evidence type="ECO:0000256" key="5">
    <source>
        <dbReference type="SAM" id="MobiDB-lite"/>
    </source>
</evidence>
<organism evidence="6 7">
    <name type="scientific">Colletotrichum tanaceti</name>
    <dbReference type="NCBI Taxonomy" id="1306861"/>
    <lineage>
        <taxon>Eukaryota</taxon>
        <taxon>Fungi</taxon>
        <taxon>Dikarya</taxon>
        <taxon>Ascomycota</taxon>
        <taxon>Pezizomycotina</taxon>
        <taxon>Sordariomycetes</taxon>
        <taxon>Hypocreomycetidae</taxon>
        <taxon>Glomerellales</taxon>
        <taxon>Glomerellaceae</taxon>
        <taxon>Colletotrichum</taxon>
        <taxon>Colletotrichum destructivum species complex</taxon>
    </lineage>
</organism>
<evidence type="ECO:0000313" key="7">
    <source>
        <dbReference type="Proteomes" id="UP000310108"/>
    </source>
</evidence>
<dbReference type="Pfam" id="PF05724">
    <property type="entry name" value="TPMT"/>
    <property type="match status" value="1"/>
</dbReference>
<protein>
    <submittedName>
        <fullName evidence="6">Putative thiol methyltransferase 2</fullName>
    </submittedName>
</protein>
<keyword evidence="2 6" id="KW-0489">Methyltransferase</keyword>
<proteinExistence type="predicted"/>
<dbReference type="CDD" id="cd02440">
    <property type="entry name" value="AdoMet_MTases"/>
    <property type="match status" value="1"/>
</dbReference>
<dbReference type="GO" id="GO:0032259">
    <property type="term" value="P:methylation"/>
    <property type="evidence" value="ECO:0007669"/>
    <property type="project" value="UniProtKB-KW"/>
</dbReference>